<feature type="region of interest" description="Disordered" evidence="7">
    <location>
        <begin position="157"/>
        <end position="236"/>
    </location>
</feature>
<evidence type="ECO:0000256" key="2">
    <source>
        <dbReference type="ARBA" id="ARBA00022664"/>
    </source>
</evidence>
<reference evidence="9" key="2">
    <citation type="submission" date="2021-09" db="EMBL/GenBank/DDBJ databases">
        <authorList>
            <person name="Jia N."/>
            <person name="Wang J."/>
            <person name="Shi W."/>
            <person name="Du L."/>
            <person name="Sun Y."/>
            <person name="Zhan W."/>
            <person name="Jiang J."/>
            <person name="Wang Q."/>
            <person name="Zhang B."/>
            <person name="Ji P."/>
            <person name="Sakyi L.B."/>
            <person name="Cui X."/>
            <person name="Yuan T."/>
            <person name="Jiang B."/>
            <person name="Yang W."/>
            <person name="Lam T.T.-Y."/>
            <person name="Chang Q."/>
            <person name="Ding S."/>
            <person name="Wang X."/>
            <person name="Zhu J."/>
            <person name="Ruan X."/>
            <person name="Zhao L."/>
            <person name="Wei J."/>
            <person name="Que T."/>
            <person name="Du C."/>
            <person name="Cheng J."/>
            <person name="Dai P."/>
            <person name="Han X."/>
            <person name="Huang E."/>
            <person name="Gao Y."/>
            <person name="Liu J."/>
            <person name="Shao H."/>
            <person name="Ye R."/>
            <person name="Li L."/>
            <person name="Wei W."/>
            <person name="Wang X."/>
            <person name="Wang C."/>
            <person name="Huo Q."/>
            <person name="Li W."/>
            <person name="Guo W."/>
            <person name="Chen H."/>
            <person name="Chen S."/>
            <person name="Zhou L."/>
            <person name="Zhou L."/>
            <person name="Ni X."/>
            <person name="Tian J."/>
            <person name="Zhou Y."/>
            <person name="Sheng Y."/>
            <person name="Liu T."/>
            <person name="Pan Y."/>
            <person name="Xia L."/>
            <person name="Li J."/>
            <person name="Zhao F."/>
            <person name="Cao W."/>
        </authorList>
    </citation>
    <scope>NUCLEOTIDE SEQUENCE</scope>
    <source>
        <strain evidence="9">Rmic-2018</strain>
        <tissue evidence="9">Larvae</tissue>
    </source>
</reference>
<dbReference type="InterPro" id="IPR012677">
    <property type="entry name" value="Nucleotide-bd_a/b_plait_sf"/>
</dbReference>
<name>A0A9J6ES35_RHIMP</name>
<feature type="compositionally biased region" description="Low complexity" evidence="7">
    <location>
        <begin position="59"/>
        <end position="69"/>
    </location>
</feature>
<accession>A0A9J6ES35</accession>
<evidence type="ECO:0000313" key="10">
    <source>
        <dbReference type="Proteomes" id="UP000821866"/>
    </source>
</evidence>
<dbReference type="Pfam" id="PF00076">
    <property type="entry name" value="RRM_1"/>
    <property type="match status" value="1"/>
</dbReference>
<evidence type="ECO:0000256" key="7">
    <source>
        <dbReference type="SAM" id="MobiDB-lite"/>
    </source>
</evidence>
<evidence type="ECO:0000256" key="6">
    <source>
        <dbReference type="PROSITE-ProRule" id="PRU00176"/>
    </source>
</evidence>
<feature type="compositionally biased region" description="Basic and acidic residues" evidence="7">
    <location>
        <begin position="15"/>
        <end position="25"/>
    </location>
</feature>
<dbReference type="PANTHER" id="PTHR15481:SF0">
    <property type="entry name" value="LD23870P-RELATED"/>
    <property type="match status" value="1"/>
</dbReference>
<dbReference type="EMBL" id="JABSTU010000002">
    <property type="protein sequence ID" value="KAH8037347.1"/>
    <property type="molecule type" value="Genomic_DNA"/>
</dbReference>
<sequence>MYSCTHMAASPKRVRPSDAKKDRSRERTKKSRTESTSSSRSSSAARSASGARGGGGDAGSRTNATSSSSSRRKRTPTPPRPCKIHVGRLTRNVTRDHLLEIFGCYGAVKSVELPPDRTHSHLSRGFAYIEFENPADAEKAMRHMDGGQIDGQEVTAASVLLPRPVPPRRPSPPMPPRRPPAPPPHWRRSPPPRSRPRRSPPPSRHRSPRPSRRSRSPVGTGGGPRRHARSSSSSSR</sequence>
<feature type="compositionally biased region" description="Low complexity" evidence="7">
    <location>
        <begin position="34"/>
        <end position="50"/>
    </location>
</feature>
<evidence type="ECO:0000259" key="8">
    <source>
        <dbReference type="PROSITE" id="PS50102"/>
    </source>
</evidence>
<dbReference type="PROSITE" id="PS50102">
    <property type="entry name" value="RRM"/>
    <property type="match status" value="1"/>
</dbReference>
<feature type="region of interest" description="Disordered" evidence="7">
    <location>
        <begin position="1"/>
        <end position="84"/>
    </location>
</feature>
<dbReference type="PANTHER" id="PTHR15481">
    <property type="entry name" value="RIBONUCLEIC ACID BINDING PROTEIN S1"/>
    <property type="match status" value="1"/>
</dbReference>
<dbReference type="InterPro" id="IPR000504">
    <property type="entry name" value="RRM_dom"/>
</dbReference>
<gene>
    <name evidence="9" type="ORF">HPB51_009902</name>
</gene>
<dbReference type="AlphaFoldDB" id="A0A9J6ES35"/>
<keyword evidence="10" id="KW-1185">Reference proteome</keyword>
<dbReference type="GO" id="GO:0005654">
    <property type="term" value="C:nucleoplasm"/>
    <property type="evidence" value="ECO:0007669"/>
    <property type="project" value="TreeGrafter"/>
</dbReference>
<comment type="caution">
    <text evidence="9">The sequence shown here is derived from an EMBL/GenBank/DDBJ whole genome shotgun (WGS) entry which is preliminary data.</text>
</comment>
<feature type="compositionally biased region" description="Basic residues" evidence="7">
    <location>
        <begin position="185"/>
        <end position="215"/>
    </location>
</feature>
<evidence type="ECO:0000313" key="9">
    <source>
        <dbReference type="EMBL" id="KAH8037347.1"/>
    </source>
</evidence>
<protein>
    <recommendedName>
        <fullName evidence="8">RRM domain-containing protein</fullName>
    </recommendedName>
</protein>
<evidence type="ECO:0000256" key="1">
    <source>
        <dbReference type="ARBA" id="ARBA00004123"/>
    </source>
</evidence>
<dbReference type="Proteomes" id="UP000821866">
    <property type="component" value="Chromosome 10"/>
</dbReference>
<dbReference type="GO" id="GO:0005737">
    <property type="term" value="C:cytoplasm"/>
    <property type="evidence" value="ECO:0007669"/>
    <property type="project" value="TreeGrafter"/>
</dbReference>
<proteinExistence type="predicted"/>
<evidence type="ECO:0000256" key="5">
    <source>
        <dbReference type="ARBA" id="ARBA00023242"/>
    </source>
</evidence>
<dbReference type="GO" id="GO:0061574">
    <property type="term" value="C:ASAP complex"/>
    <property type="evidence" value="ECO:0007669"/>
    <property type="project" value="TreeGrafter"/>
</dbReference>
<organism evidence="9 10">
    <name type="scientific">Rhipicephalus microplus</name>
    <name type="common">Cattle tick</name>
    <name type="synonym">Boophilus microplus</name>
    <dbReference type="NCBI Taxonomy" id="6941"/>
    <lineage>
        <taxon>Eukaryota</taxon>
        <taxon>Metazoa</taxon>
        <taxon>Ecdysozoa</taxon>
        <taxon>Arthropoda</taxon>
        <taxon>Chelicerata</taxon>
        <taxon>Arachnida</taxon>
        <taxon>Acari</taxon>
        <taxon>Parasitiformes</taxon>
        <taxon>Ixodida</taxon>
        <taxon>Ixodoidea</taxon>
        <taxon>Ixodidae</taxon>
        <taxon>Rhipicephalinae</taxon>
        <taxon>Rhipicephalus</taxon>
        <taxon>Boophilus</taxon>
    </lineage>
</organism>
<dbReference type="VEuPathDB" id="VectorBase:LOC119180269"/>
<keyword evidence="2" id="KW-0507">mRNA processing</keyword>
<dbReference type="SMART" id="SM00360">
    <property type="entry name" value="RRM"/>
    <property type="match status" value="1"/>
</dbReference>
<keyword evidence="5" id="KW-0539">Nucleus</keyword>
<keyword evidence="4" id="KW-0508">mRNA splicing</keyword>
<reference evidence="9" key="1">
    <citation type="journal article" date="2020" name="Cell">
        <title>Large-Scale Comparative Analyses of Tick Genomes Elucidate Their Genetic Diversity and Vector Capacities.</title>
        <authorList>
            <consortium name="Tick Genome and Microbiome Consortium (TIGMIC)"/>
            <person name="Jia N."/>
            <person name="Wang J."/>
            <person name="Shi W."/>
            <person name="Du L."/>
            <person name="Sun Y."/>
            <person name="Zhan W."/>
            <person name="Jiang J.F."/>
            <person name="Wang Q."/>
            <person name="Zhang B."/>
            <person name="Ji P."/>
            <person name="Bell-Sakyi L."/>
            <person name="Cui X.M."/>
            <person name="Yuan T.T."/>
            <person name="Jiang B.G."/>
            <person name="Yang W.F."/>
            <person name="Lam T.T."/>
            <person name="Chang Q.C."/>
            <person name="Ding S.J."/>
            <person name="Wang X.J."/>
            <person name="Zhu J.G."/>
            <person name="Ruan X.D."/>
            <person name="Zhao L."/>
            <person name="Wei J.T."/>
            <person name="Ye R.Z."/>
            <person name="Que T.C."/>
            <person name="Du C.H."/>
            <person name="Zhou Y.H."/>
            <person name="Cheng J.X."/>
            <person name="Dai P.F."/>
            <person name="Guo W.B."/>
            <person name="Han X.H."/>
            <person name="Huang E.J."/>
            <person name="Li L.F."/>
            <person name="Wei W."/>
            <person name="Gao Y.C."/>
            <person name="Liu J.Z."/>
            <person name="Shao H.Z."/>
            <person name="Wang X."/>
            <person name="Wang C.C."/>
            <person name="Yang T.C."/>
            <person name="Huo Q.B."/>
            <person name="Li W."/>
            <person name="Chen H.Y."/>
            <person name="Chen S.E."/>
            <person name="Zhou L.G."/>
            <person name="Ni X.B."/>
            <person name="Tian J.H."/>
            <person name="Sheng Y."/>
            <person name="Liu T."/>
            <person name="Pan Y.S."/>
            <person name="Xia L.Y."/>
            <person name="Li J."/>
            <person name="Zhao F."/>
            <person name="Cao W.C."/>
        </authorList>
    </citation>
    <scope>NUCLEOTIDE SEQUENCE</scope>
    <source>
        <strain evidence="9">Rmic-2018</strain>
    </source>
</reference>
<keyword evidence="3 6" id="KW-0694">RNA-binding</keyword>
<feature type="compositionally biased region" description="Pro residues" evidence="7">
    <location>
        <begin position="163"/>
        <end position="184"/>
    </location>
</feature>
<evidence type="ECO:0000256" key="4">
    <source>
        <dbReference type="ARBA" id="ARBA00023187"/>
    </source>
</evidence>
<feature type="domain" description="RRM" evidence="8">
    <location>
        <begin position="82"/>
        <end position="154"/>
    </location>
</feature>
<evidence type="ECO:0000256" key="3">
    <source>
        <dbReference type="ARBA" id="ARBA00022884"/>
    </source>
</evidence>
<dbReference type="InterPro" id="IPR035979">
    <property type="entry name" value="RBD_domain_sf"/>
</dbReference>
<dbReference type="InterPro" id="IPR034201">
    <property type="entry name" value="RNPS1_RRM"/>
</dbReference>
<dbReference type="Gene3D" id="3.30.70.330">
    <property type="match status" value="1"/>
</dbReference>
<comment type="subcellular location">
    <subcellularLocation>
        <location evidence="1">Nucleus</location>
    </subcellularLocation>
</comment>
<dbReference type="GO" id="GO:0003723">
    <property type="term" value="F:RNA binding"/>
    <property type="evidence" value="ECO:0007669"/>
    <property type="project" value="UniProtKB-UniRule"/>
</dbReference>
<dbReference type="CDD" id="cd12365">
    <property type="entry name" value="RRM_RNPS1"/>
    <property type="match status" value="1"/>
</dbReference>
<dbReference type="SUPFAM" id="SSF54928">
    <property type="entry name" value="RNA-binding domain, RBD"/>
    <property type="match status" value="1"/>
</dbReference>
<dbReference type="GO" id="GO:0000398">
    <property type="term" value="P:mRNA splicing, via spliceosome"/>
    <property type="evidence" value="ECO:0007669"/>
    <property type="project" value="TreeGrafter"/>
</dbReference>